<feature type="compositionally biased region" description="Basic and acidic residues" evidence="1">
    <location>
        <begin position="89"/>
        <end position="98"/>
    </location>
</feature>
<reference evidence="4" key="1">
    <citation type="submission" date="2025-08" db="UniProtKB">
        <authorList>
            <consortium name="RefSeq"/>
        </authorList>
    </citation>
    <scope>IDENTIFICATION</scope>
</reference>
<feature type="compositionally biased region" description="Polar residues" evidence="1">
    <location>
        <begin position="395"/>
        <end position="410"/>
    </location>
</feature>
<feature type="region of interest" description="Disordered" evidence="1">
    <location>
        <begin position="80"/>
        <end position="154"/>
    </location>
</feature>
<gene>
    <name evidence="4" type="primary">LOC34622363</name>
</gene>
<keyword evidence="3" id="KW-1185">Reference proteome</keyword>
<dbReference type="PANTHER" id="PTHR47219">
    <property type="entry name" value="RAB GTPASE-ACTIVATING PROTEIN 1-LIKE"/>
    <property type="match status" value="1"/>
</dbReference>
<dbReference type="Proteomes" id="UP000515125">
    <property type="component" value="Unplaced"/>
</dbReference>
<dbReference type="AlphaFoldDB" id="A0A6P6RQG1"/>
<feature type="region of interest" description="Disordered" evidence="1">
    <location>
        <begin position="360"/>
        <end position="418"/>
    </location>
</feature>
<evidence type="ECO:0000259" key="2">
    <source>
        <dbReference type="PROSITE" id="PS50086"/>
    </source>
</evidence>
<dbReference type="PANTHER" id="PTHR47219:SF9">
    <property type="entry name" value="GTPASE ACTIVATING PROTEIN AND CENTROSOME-ASSOCIATED, ISOFORM B"/>
    <property type="match status" value="1"/>
</dbReference>
<dbReference type="SUPFAM" id="SSF47923">
    <property type="entry name" value="Ypt/Rab-GAP domain of gyp1p"/>
    <property type="match status" value="2"/>
</dbReference>
<dbReference type="GeneID" id="34622363"/>
<dbReference type="OrthoDB" id="348113at2759"/>
<dbReference type="InterPro" id="IPR035969">
    <property type="entry name" value="Rab-GAP_TBC_sf"/>
</dbReference>
<evidence type="ECO:0000256" key="1">
    <source>
        <dbReference type="SAM" id="MobiDB-lite"/>
    </source>
</evidence>
<feature type="region of interest" description="Disordered" evidence="1">
    <location>
        <begin position="455"/>
        <end position="526"/>
    </location>
</feature>
<dbReference type="Gene3D" id="1.10.8.270">
    <property type="entry name" value="putative rabgap domain of human tbc1 domain family member 14 like domains"/>
    <property type="match status" value="1"/>
</dbReference>
<feature type="compositionally biased region" description="Basic and acidic residues" evidence="1">
    <location>
        <begin position="848"/>
        <end position="858"/>
    </location>
</feature>
<dbReference type="PROSITE" id="PS50086">
    <property type="entry name" value="TBC_RABGAP"/>
    <property type="match status" value="1"/>
</dbReference>
<sequence length="880" mass="97213">MSVKGSAEARVSAELSTPTKEVDALQLEVTRLREEKRLAGEIFAETICSYEDEVRQLKEALATTQQQLRAVVEAAPLAVERRRQRSHSQPREQHERVAGTEGIEDATAASSGNSVQGDNSSPRDRSLASSHSMSDRQTKHNQTADTADHETAPVCSRSFSRKWIRTRIGSPPEVSEASAVSRGGAGFFYRKQTSEALDGRSLEREQSRGISSLPRISSHRSWKTLLFSKERFTSGKMVLTSDPAQTQGIYSWRYGRARRLGGPEGGLQGAPSSAVWVDSILPDWETQRETAAFEVILQLGVPHDVRGEVWKRAIGDQMRLTPKFYELLVARMDTARRHLLRTNSKYRERIEYIGGSTMPASTHAQEAESGAHQQPTEARTVQNSKVCSLCGSRTDGPSETNLPSSGTEGSRSSDKAESSDCIGRDCFMWEGEVFTSFLAISADLHRTLPRLGLFSSRPTTGWSKPNAEAAPNPAPDLSDSLSTPMGSTLRAHSLEFAVPSDAARPTPEEARADDKDSSNNSSCNSWGENADAVDLCASEGRSSATEDVRSSSFPCCEGGQGTQRPLQGLSPERRAAAAPPDSQAVAPVPFGMAGGEKMETFLQTVLEAYVMLRPDLGYVQGMAFIAATLLLYMDEYSAFVCFANLMLRRSLHAFYTFDMPVVEIYFRTFDALLEERHPQLLTHFEQIGIETDVFLVDWMYTLFTRCLPFELLGRVWDLFVTKGDVVLFQTSLAIVSYFHQELQEGSLDECMAILSPSTTTRFQAIQTDKFIELLFAIRILPQRLEALMCQVQKTLNERRKKVQCIVGAPTRLLLRHLTSEAPPSRTAKGTVSAAAAGDDAVKVLPPEETERQSQRGDTDVASARFHRRSFTWTVQGASCE</sequence>
<dbReference type="Gene3D" id="1.10.10.750">
    <property type="entry name" value="Ypt/Rab-GAP domain of gyp1p, domain 1"/>
    <property type="match status" value="1"/>
</dbReference>
<proteinExistence type="predicted"/>
<dbReference type="Pfam" id="PF00566">
    <property type="entry name" value="RabGAP-TBC"/>
    <property type="match status" value="1"/>
</dbReference>
<dbReference type="SMART" id="SM00164">
    <property type="entry name" value="TBC"/>
    <property type="match status" value="1"/>
</dbReference>
<protein>
    <submittedName>
        <fullName evidence="4">Uncharacterized protein LOC34622363</fullName>
    </submittedName>
</protein>
<feature type="region of interest" description="Disordered" evidence="1">
    <location>
        <begin position="819"/>
        <end position="860"/>
    </location>
</feature>
<feature type="compositionally biased region" description="Polar residues" evidence="1">
    <location>
        <begin position="371"/>
        <end position="386"/>
    </location>
</feature>
<dbReference type="InterPro" id="IPR050302">
    <property type="entry name" value="Rab_GAP_TBC_domain"/>
</dbReference>
<evidence type="ECO:0000313" key="4">
    <source>
        <dbReference type="RefSeq" id="XP_026189998.1"/>
    </source>
</evidence>
<feature type="domain" description="Rab-GAP TBC" evidence="2">
    <location>
        <begin position="300"/>
        <end position="723"/>
    </location>
</feature>
<feature type="compositionally biased region" description="Basic and acidic residues" evidence="1">
    <location>
        <begin position="506"/>
        <end position="517"/>
    </location>
</feature>
<feature type="compositionally biased region" description="Polar residues" evidence="1">
    <location>
        <begin position="108"/>
        <end position="120"/>
    </location>
</feature>
<evidence type="ECO:0000313" key="3">
    <source>
        <dbReference type="Proteomes" id="UP000515125"/>
    </source>
</evidence>
<accession>A0A6P6RQG1</accession>
<name>A0A6P6RQG1_9EIME</name>
<dbReference type="RefSeq" id="XP_026189998.1">
    <property type="nucleotide sequence ID" value="XM_026334213.1"/>
</dbReference>
<dbReference type="Gene3D" id="1.10.472.80">
    <property type="entry name" value="Ypt/Rab-GAP domain of gyp1p, domain 3"/>
    <property type="match status" value="1"/>
</dbReference>
<feature type="region of interest" description="Disordered" evidence="1">
    <location>
        <begin position="547"/>
        <end position="582"/>
    </location>
</feature>
<dbReference type="InterPro" id="IPR000195">
    <property type="entry name" value="Rab-GAP-TBC_dom"/>
</dbReference>
<organism evidence="3 4">
    <name type="scientific">Cyclospora cayetanensis</name>
    <dbReference type="NCBI Taxonomy" id="88456"/>
    <lineage>
        <taxon>Eukaryota</taxon>
        <taxon>Sar</taxon>
        <taxon>Alveolata</taxon>
        <taxon>Apicomplexa</taxon>
        <taxon>Conoidasida</taxon>
        <taxon>Coccidia</taxon>
        <taxon>Eucoccidiorida</taxon>
        <taxon>Eimeriorina</taxon>
        <taxon>Eimeriidae</taxon>
        <taxon>Cyclospora</taxon>
    </lineage>
</organism>